<protein>
    <submittedName>
        <fullName evidence="1">Uncharacterized protein</fullName>
    </submittedName>
</protein>
<name>A0ABS5VMR6_9BACT</name>
<comment type="caution">
    <text evidence="1">The sequence shown here is derived from an EMBL/GenBank/DDBJ whole genome shotgun (WGS) entry which is preliminary data.</text>
</comment>
<dbReference type="RefSeq" id="WP_254152710.1">
    <property type="nucleotide sequence ID" value="NZ_JAHESD010000008.1"/>
</dbReference>
<evidence type="ECO:0000313" key="1">
    <source>
        <dbReference type="EMBL" id="MBT1702744.1"/>
    </source>
</evidence>
<keyword evidence="2" id="KW-1185">Reference proteome</keyword>
<accession>A0ABS5VMR6</accession>
<dbReference type="Proteomes" id="UP000772618">
    <property type="component" value="Unassembled WGS sequence"/>
</dbReference>
<reference evidence="1 2" key="1">
    <citation type="submission" date="2021-05" db="EMBL/GenBank/DDBJ databases">
        <title>A Polyphasic approach of four new species of the genus Ohtaekwangia: Ohtaekwangia histidinii sp. nov., Ohtaekwangia cretensis sp. nov., Ohtaekwangia indiensis sp. nov., Ohtaekwangia reichenbachii sp. nov. from diverse environment.</title>
        <authorList>
            <person name="Octaviana S."/>
        </authorList>
    </citation>
    <scope>NUCLEOTIDE SEQUENCE [LARGE SCALE GENOMIC DNA]</scope>
    <source>
        <strain evidence="1 2">PWU20</strain>
    </source>
</reference>
<dbReference type="EMBL" id="JAHESD010000008">
    <property type="protein sequence ID" value="MBT1702744.1"/>
    <property type="molecule type" value="Genomic_DNA"/>
</dbReference>
<organism evidence="1 2">
    <name type="scientific">Chryseosolibacter indicus</name>
    <dbReference type="NCBI Taxonomy" id="2782351"/>
    <lineage>
        <taxon>Bacteria</taxon>
        <taxon>Pseudomonadati</taxon>
        <taxon>Bacteroidota</taxon>
        <taxon>Cytophagia</taxon>
        <taxon>Cytophagales</taxon>
        <taxon>Chryseotaleaceae</taxon>
        <taxon>Chryseosolibacter</taxon>
    </lineage>
</organism>
<gene>
    <name evidence="1" type="ORF">KK060_05600</name>
</gene>
<proteinExistence type="predicted"/>
<evidence type="ECO:0000313" key="2">
    <source>
        <dbReference type="Proteomes" id="UP000772618"/>
    </source>
</evidence>
<sequence>MVSFNTVRNYIILISLLLVSIQGWSNNLRDSIFTARKDSLFIVTSEVNNEEFYFEEPADILEEGAFPSTVNNDSIQRYIDLARTVLDKVRATQNFITNIDEATKFELPVGITKTIGGVTYDIAIHAIRFKPAYAEIDVFMEFEVPQNGQKLTFMARGIKFTKKGGIVGDAKLELLGDYGINFNGDKVQLILKGTTSGQGTYAVMDCDGFRELSIDASVKFSRDLLVPENADGSIGQGNVMTNFKTVMSNWNDLVVQLDLPNFQVNGLKGVGFSVRDAVFDFSDLRNAPAVVFPAGYQSTQMLPDNPNLWRGFYLRQLTISLPPEFQKKGTTTRTSFAAESVLIDNMGVSGKFRGTDLIPLNQGDMNGWAFSLDSLGIELQANQLVEAGFSGGIVIPVGKEDKPFEYSAIINTGGNYLFNVSPSSDMQFPLWGAGKVEIYEASYLDIKIQNGKFLPKANLHGRMAINAKLSEGGQGVELADISFENLEIQSVKPFIKVGSFSFGSEALQQKMAGFPISIQDIGLRNLSDTQVGLDFTLKLNLVGENSGGFAADAGLTVIGAIDPSKGMQSWRYKDINVKEIGVDIDGGAFKMNGRLIFYKNDAMYGDGFNGTVKAEFTPGIKVTATAIFGNVTGMRYWYADAMVNFPSGIPVFTGIGIYGFGGGAYYAMKMDNQGVGSALGKTASGVVYVPDTKAGLGLKAIVSLGSHPKPEAFNADVTFEISFFKGGGVRHIAFGGNGYMVTPGLDVNLDKLKAATGKMAGVVKKMESKMSDVSMGLVKSGGSENSMTEIFGEIGDKAGQKGQISAKVMIDYDFENRVLHGNFEVFVNVAGGIIKGIGAGGRAGWAVLHFAPKEWYVYVGTPDDRVGISLGIGPIRASATSYFMVGTKILDSPPPPSEVSRILRGADVDYMKDLNSIGTGGGFAFGAGLSISTGDLSFLMFYARFDAGAGFDIMLKDYGDLRCKGSSKRIGINGWYANGQAYAYFDGTIGIRVKVFGRKRNVEILNIAAAALLQAQLPNPFWLQGTVGGRFRVLGGLVKGDCKFQVTLGEKCEIEKDQNAILDDIKVIAELTPSNGEQNINVFNNPQAVFNMPVDKEFELVDEGDVRRTFRIKLDHFKLLDGKTSIVGSLEWNDNHDVLAFNSYEILPPKKEIKMLAQVSFEELKNDSWSAVVSDGQRVTEKVEQSFITGEAPDFIPHENVEYSYPVISQTNFYKNESNEGYIKLKKAQPYLFQVGPEWKQKGRFKAADGTISFFDFIYTYSSNTVNFVIPELKTSQAYVYELLNLPAQNALAIDRNVSEETNKVKGENEMLNTEITTKKAEGTIESLQEKSIFSVDFKSSDYSTFSQKLDHFSYSPGWTWAVQTGVNELGTTLNGSEYFEKIEIHREILNSSLIQFEADLSDNYWFQSLVYPLVYEGYPISGSVKLERDHQILGLIPAKSIHIRQTPADIVYRRDATISQPSVSAIVYNLPLEMYRDYLDIQSKCANLSINTGSERINKIITTPFPVLRQGDYKISIRYSLPGLNKITTNKNKTINYSVTHIK</sequence>